<feature type="region of interest" description="Disordered" evidence="2">
    <location>
        <begin position="1"/>
        <end position="50"/>
    </location>
</feature>
<dbReference type="Proteomes" id="UP001501147">
    <property type="component" value="Unassembled WGS sequence"/>
</dbReference>
<evidence type="ECO:0008006" key="5">
    <source>
        <dbReference type="Google" id="ProtNLM"/>
    </source>
</evidence>
<evidence type="ECO:0000256" key="1">
    <source>
        <dbReference type="SAM" id="Coils"/>
    </source>
</evidence>
<feature type="compositionally biased region" description="Basic and acidic residues" evidence="2">
    <location>
        <begin position="88"/>
        <end position="101"/>
    </location>
</feature>
<feature type="region of interest" description="Disordered" evidence="2">
    <location>
        <begin position="507"/>
        <end position="548"/>
    </location>
</feature>
<sequence>MNSPARTKTVRGRPHPDGRDAAASAPPGRGGERGGVTVRSRVPRPRPNLRNVTRTAAKALLPALAAVWWLTGPALADAPAGASGARPGPDRAGGRPAEALRPDPPPRSAAPGSGALAQGAGSGAGDLVLPIAVAGGAGALAVYAYARRRRRTATRTTPHGGPGGLDGPLPLPELDARARRALVGTENALLGSEEELHTAADLCGEEAVRPFREAAARAREELTAAYRLRQQLDDAYPDGESARRRMLDEIVARCTRAGRRLDAEAGDFRRLRDPRRNALRDLAAAQRLHDEAEGRMLHAEAALGVMRERYASTASAPVAGVVVTARDRLAFAAGALAEAHRAAGDGDTAAAADRVRAAEAAVAQAGRLVEAVDRRARELAEAAGRLPEALADTEADLAAARTLLDDLGPGAVASGPLRAREAVAGTVAAEVRRERDAGPFDPLDALRRVEEADGALDRELAEAPGPDRGTLRARALLERALVGARAAVHAADDAIAVHRGAVGGEARTRAAEARRRLGRAEGLSGRPEGAGTGGAGVSGAPGGLAGDPRSALVEAQRADALAREALTLAGNDVRAWRGRVPGDGAAETRPGGAGGAVLGGIVLPGESGTGGPPPPEATGVLGGGRPARFGGGAARGPNEGDRENDGGS</sequence>
<comment type="caution">
    <text evidence="3">The sequence shown here is derived from an EMBL/GenBank/DDBJ whole genome shotgun (WGS) entry which is preliminary data.</text>
</comment>
<protein>
    <recommendedName>
        <fullName evidence="5">Fibrillarin</fullName>
    </recommendedName>
</protein>
<feature type="compositionally biased region" description="Basic and acidic residues" evidence="2">
    <location>
        <begin position="507"/>
        <end position="519"/>
    </location>
</feature>
<feature type="compositionally biased region" description="Gly residues" evidence="2">
    <location>
        <begin position="528"/>
        <end position="545"/>
    </location>
</feature>
<name>A0ABP9A5M4_9ACTN</name>
<feature type="compositionally biased region" description="Low complexity" evidence="2">
    <location>
        <begin position="109"/>
        <end position="119"/>
    </location>
</feature>
<dbReference type="EMBL" id="BAABJV010000004">
    <property type="protein sequence ID" value="GAA4773963.1"/>
    <property type="molecule type" value="Genomic_DNA"/>
</dbReference>
<feature type="region of interest" description="Disordered" evidence="2">
    <location>
        <begin position="78"/>
        <end position="121"/>
    </location>
</feature>
<feature type="compositionally biased region" description="Gly residues" evidence="2">
    <location>
        <begin position="620"/>
        <end position="634"/>
    </location>
</feature>
<keyword evidence="4" id="KW-1185">Reference proteome</keyword>
<gene>
    <name evidence="3" type="ORF">GCM10023329_22450</name>
</gene>
<evidence type="ECO:0000313" key="3">
    <source>
        <dbReference type="EMBL" id="GAA4773963.1"/>
    </source>
</evidence>
<organism evidence="3 4">
    <name type="scientific">Streptomyces sanyensis</name>
    <dbReference type="NCBI Taxonomy" id="568869"/>
    <lineage>
        <taxon>Bacteria</taxon>
        <taxon>Bacillati</taxon>
        <taxon>Actinomycetota</taxon>
        <taxon>Actinomycetes</taxon>
        <taxon>Kitasatosporales</taxon>
        <taxon>Streptomycetaceae</taxon>
        <taxon>Streptomyces</taxon>
    </lineage>
</organism>
<accession>A0ABP9A5M4</accession>
<evidence type="ECO:0000313" key="4">
    <source>
        <dbReference type="Proteomes" id="UP001501147"/>
    </source>
</evidence>
<proteinExistence type="predicted"/>
<feature type="compositionally biased region" description="Low complexity" evidence="2">
    <location>
        <begin position="78"/>
        <end position="87"/>
    </location>
</feature>
<reference evidence="4" key="1">
    <citation type="journal article" date="2019" name="Int. J. Syst. Evol. Microbiol.">
        <title>The Global Catalogue of Microorganisms (GCM) 10K type strain sequencing project: providing services to taxonomists for standard genome sequencing and annotation.</title>
        <authorList>
            <consortium name="The Broad Institute Genomics Platform"/>
            <consortium name="The Broad Institute Genome Sequencing Center for Infectious Disease"/>
            <person name="Wu L."/>
            <person name="Ma J."/>
        </authorList>
    </citation>
    <scope>NUCLEOTIDE SEQUENCE [LARGE SCALE GENOMIC DNA]</scope>
    <source>
        <strain evidence="4">JCM 18324</strain>
    </source>
</reference>
<feature type="region of interest" description="Disordered" evidence="2">
    <location>
        <begin position="580"/>
        <end position="648"/>
    </location>
</feature>
<keyword evidence="1" id="KW-0175">Coiled coil</keyword>
<evidence type="ECO:0000256" key="2">
    <source>
        <dbReference type="SAM" id="MobiDB-lite"/>
    </source>
</evidence>
<feature type="coiled-coil region" evidence="1">
    <location>
        <begin position="275"/>
        <end position="302"/>
    </location>
</feature>
<feature type="compositionally biased region" description="Basic and acidic residues" evidence="2">
    <location>
        <begin position="638"/>
        <end position="648"/>
    </location>
</feature>